<feature type="transmembrane region" description="Helical" evidence="1">
    <location>
        <begin position="21"/>
        <end position="41"/>
    </location>
</feature>
<feature type="transmembrane region" description="Helical" evidence="1">
    <location>
        <begin position="47"/>
        <end position="69"/>
    </location>
</feature>
<evidence type="ECO:0000256" key="1">
    <source>
        <dbReference type="SAM" id="Phobius"/>
    </source>
</evidence>
<dbReference type="OrthoDB" id="7862423at2"/>
<dbReference type="EMBL" id="SJZJ01000014">
    <property type="protein sequence ID" value="TCJ24121.1"/>
    <property type="molecule type" value="Genomic_DNA"/>
</dbReference>
<evidence type="ECO:0000313" key="3">
    <source>
        <dbReference type="Proteomes" id="UP000295453"/>
    </source>
</evidence>
<gene>
    <name evidence="2" type="ORF">EPD65_09425</name>
</gene>
<protein>
    <submittedName>
        <fullName evidence="2">Uncharacterized protein</fullName>
    </submittedName>
</protein>
<organism evidence="2 3">
    <name type="scientific">Nocardioides jejuensis</name>
    <dbReference type="NCBI Taxonomy" id="2502782"/>
    <lineage>
        <taxon>Bacteria</taxon>
        <taxon>Bacillati</taxon>
        <taxon>Actinomycetota</taxon>
        <taxon>Actinomycetes</taxon>
        <taxon>Propionibacteriales</taxon>
        <taxon>Nocardioidaceae</taxon>
        <taxon>Nocardioides</taxon>
    </lineage>
</organism>
<dbReference type="AlphaFoldDB" id="A0A4R1C146"/>
<reference evidence="2 3" key="1">
    <citation type="submission" date="2019-03" db="EMBL/GenBank/DDBJ databases">
        <authorList>
            <person name="Kim M.K.M."/>
        </authorList>
    </citation>
    <scope>NUCLEOTIDE SEQUENCE [LARGE SCALE GENOMIC DNA]</scope>
    <source>
        <strain evidence="2 3">18JY15-6</strain>
    </source>
</reference>
<keyword evidence="1" id="KW-1133">Transmembrane helix</keyword>
<dbReference type="Proteomes" id="UP000295453">
    <property type="component" value="Unassembled WGS sequence"/>
</dbReference>
<sequence>MTRNNWFARTARGRGWTPITWQGWALAVSLILVPLAFAGALGATPSVLAAAAYGAVTAFALFPLLWMAILKGPAPQWRYVGQDD</sequence>
<proteinExistence type="predicted"/>
<keyword evidence="3" id="KW-1185">Reference proteome</keyword>
<keyword evidence="1" id="KW-0472">Membrane</keyword>
<accession>A0A4R1C146</accession>
<name>A0A4R1C146_9ACTN</name>
<dbReference type="RefSeq" id="WP_131583475.1">
    <property type="nucleotide sequence ID" value="NZ_SJZJ01000014.1"/>
</dbReference>
<keyword evidence="1" id="KW-0812">Transmembrane</keyword>
<evidence type="ECO:0000313" key="2">
    <source>
        <dbReference type="EMBL" id="TCJ24121.1"/>
    </source>
</evidence>
<comment type="caution">
    <text evidence="2">The sequence shown here is derived from an EMBL/GenBank/DDBJ whole genome shotgun (WGS) entry which is preliminary data.</text>
</comment>